<evidence type="ECO:0000256" key="1">
    <source>
        <dbReference type="SAM" id="MobiDB-lite"/>
    </source>
</evidence>
<feature type="transmembrane region" description="Helical" evidence="2">
    <location>
        <begin position="219"/>
        <end position="240"/>
    </location>
</feature>
<keyword evidence="4" id="KW-1185">Reference proteome</keyword>
<accession>A0ABR3EIR2</accession>
<name>A0ABR3EIR2_9AGAR</name>
<keyword evidence="2" id="KW-0812">Transmembrane</keyword>
<evidence type="ECO:0000313" key="4">
    <source>
        <dbReference type="Proteomes" id="UP001465976"/>
    </source>
</evidence>
<organism evidence="3 4">
    <name type="scientific">Marasmius crinis-equi</name>
    <dbReference type="NCBI Taxonomy" id="585013"/>
    <lineage>
        <taxon>Eukaryota</taxon>
        <taxon>Fungi</taxon>
        <taxon>Dikarya</taxon>
        <taxon>Basidiomycota</taxon>
        <taxon>Agaricomycotina</taxon>
        <taxon>Agaricomycetes</taxon>
        <taxon>Agaricomycetidae</taxon>
        <taxon>Agaricales</taxon>
        <taxon>Marasmiineae</taxon>
        <taxon>Marasmiaceae</taxon>
        <taxon>Marasmius</taxon>
    </lineage>
</organism>
<reference evidence="3 4" key="1">
    <citation type="submission" date="2024-02" db="EMBL/GenBank/DDBJ databases">
        <title>A draft genome for the cacao thread blight pathogen Marasmius crinis-equi.</title>
        <authorList>
            <person name="Cohen S.P."/>
            <person name="Baruah I.K."/>
            <person name="Amoako-Attah I."/>
            <person name="Bukari Y."/>
            <person name="Meinhardt L.W."/>
            <person name="Bailey B.A."/>
        </authorList>
    </citation>
    <scope>NUCLEOTIDE SEQUENCE [LARGE SCALE GENOMIC DNA]</scope>
    <source>
        <strain evidence="3 4">GH-76</strain>
    </source>
</reference>
<gene>
    <name evidence="3" type="ORF">V5O48_019310</name>
</gene>
<evidence type="ECO:0000313" key="3">
    <source>
        <dbReference type="EMBL" id="KAL0562769.1"/>
    </source>
</evidence>
<feature type="region of interest" description="Disordered" evidence="1">
    <location>
        <begin position="96"/>
        <end position="115"/>
    </location>
</feature>
<dbReference type="Proteomes" id="UP001465976">
    <property type="component" value="Unassembled WGS sequence"/>
</dbReference>
<sequence>MREHEDGTIEILDSDDEESMHGLSSSQDASFDWDPDYRRNEEMEDESSEPGAFSTRCSSPTAVDSSSEAGFDGELDELALADGDGVDEVSENGNAAFESAGFNRGNPGDVDSVDDEMDNNVDEVDEIESMDGQMEEEWKKSDTRWMDKGIWSEVLDQRTKVNRMLYVDRVERVHGGIPSNWPVPHVPTAYILDLDDAKYVRNGSDGNPVPLDDLILEEASLLIIVFKLVLIILLVAGGLARVSWYQGL</sequence>
<keyword evidence="2" id="KW-0472">Membrane</keyword>
<comment type="caution">
    <text evidence="3">The sequence shown here is derived from an EMBL/GenBank/DDBJ whole genome shotgun (WGS) entry which is preliminary data.</text>
</comment>
<protein>
    <submittedName>
        <fullName evidence="3">Uncharacterized protein</fullName>
    </submittedName>
</protein>
<evidence type="ECO:0000256" key="2">
    <source>
        <dbReference type="SAM" id="Phobius"/>
    </source>
</evidence>
<dbReference type="EMBL" id="JBAHYK010004558">
    <property type="protein sequence ID" value="KAL0562769.1"/>
    <property type="molecule type" value="Genomic_DNA"/>
</dbReference>
<feature type="compositionally biased region" description="Polar residues" evidence="1">
    <location>
        <begin position="55"/>
        <end position="68"/>
    </location>
</feature>
<keyword evidence="2" id="KW-1133">Transmembrane helix</keyword>
<feature type="region of interest" description="Disordered" evidence="1">
    <location>
        <begin position="1"/>
        <end position="69"/>
    </location>
</feature>
<proteinExistence type="predicted"/>